<dbReference type="OrthoDB" id="2081253at2"/>
<proteinExistence type="predicted"/>
<keyword evidence="2" id="KW-1185">Reference proteome</keyword>
<evidence type="ECO:0000313" key="1">
    <source>
        <dbReference type="EMBL" id="OHU97151.1"/>
    </source>
</evidence>
<sequence length="152" mass="15931">MTSKIAILTHGDATQVLNSIAAKFNDLSGPMNEIAAILEGATEDAFAQERSPVTGDAWPALSENYLKQNPNRVGGQMLQVSAGGLAASIAADSGALWAQISSNKPYSAIHNLGGLPEFAPGPAAIPQREYFGVSTQGEHDILSVLVDYFTES</sequence>
<dbReference type="AlphaFoldDB" id="A0A1S1NEC3"/>
<dbReference type="Pfam" id="PF05069">
    <property type="entry name" value="Phage_tail_S"/>
    <property type="match status" value="1"/>
</dbReference>
<accession>A0A1S1NEC3</accession>
<reference evidence="1 2" key="1">
    <citation type="submission" date="2016-10" db="EMBL/GenBank/DDBJ databases">
        <title>Pseudoalteromonas amylolytica sp. nov., isolated from the surface seawater.</title>
        <authorList>
            <person name="Wu Y.-H."/>
            <person name="Cheng H."/>
            <person name="Jin X.-B."/>
            <person name="Wang C.-S."/>
            <person name="Xu X.-W."/>
        </authorList>
    </citation>
    <scope>NUCLEOTIDE SEQUENCE [LARGE SCALE GENOMIC DNA]</scope>
    <source>
        <strain evidence="1 2">JCM 12483</strain>
    </source>
</reference>
<dbReference type="EMBL" id="MNAN01000018">
    <property type="protein sequence ID" value="OHU97151.1"/>
    <property type="molecule type" value="Genomic_DNA"/>
</dbReference>
<gene>
    <name evidence="1" type="ORF">BIW53_02190</name>
</gene>
<organism evidence="1 2">
    <name type="scientific">Pseudoalteromonas byunsanensis</name>
    <dbReference type="NCBI Taxonomy" id="327939"/>
    <lineage>
        <taxon>Bacteria</taxon>
        <taxon>Pseudomonadati</taxon>
        <taxon>Pseudomonadota</taxon>
        <taxon>Gammaproteobacteria</taxon>
        <taxon>Alteromonadales</taxon>
        <taxon>Pseudoalteromonadaceae</taxon>
        <taxon>Pseudoalteromonas</taxon>
    </lineage>
</organism>
<evidence type="ECO:0000313" key="2">
    <source>
        <dbReference type="Proteomes" id="UP000180253"/>
    </source>
</evidence>
<dbReference type="Proteomes" id="UP000180253">
    <property type="component" value="Unassembled WGS sequence"/>
</dbReference>
<name>A0A1S1NEC3_9GAMM</name>
<dbReference type="NCBIfam" id="TIGR01635">
    <property type="entry name" value="tail_comp_S"/>
    <property type="match status" value="1"/>
</dbReference>
<comment type="caution">
    <text evidence="1">The sequence shown here is derived from an EMBL/GenBank/DDBJ whole genome shotgun (WGS) entry which is preliminary data.</text>
</comment>
<protein>
    <submittedName>
        <fullName evidence="1">Phage virion morphogenesis protein</fullName>
    </submittedName>
</protein>
<dbReference type="InterPro" id="IPR006522">
    <property type="entry name" value="Phage_virion_morphogenesis"/>
</dbReference>
<dbReference type="RefSeq" id="WP_070990186.1">
    <property type="nucleotide sequence ID" value="NZ_CBCSHD010000008.1"/>
</dbReference>
<dbReference type="STRING" id="327939.BIW53_02190"/>